<reference evidence="4" key="11">
    <citation type="submission" date="2009-08" db="EMBL/GenBank/DDBJ databases">
        <title>The Second Rice Annotation Project Meeting (RAP2).</title>
        <authorList>
            <consortium name="The Rice Annotation Project (RAP)"/>
        </authorList>
    </citation>
    <scope>NUCLEOTIDE SEQUENCE</scope>
</reference>
<proteinExistence type="predicted"/>
<feature type="chain" id="PRO_5038283491" evidence="1">
    <location>
        <begin position="30"/>
        <end position="99"/>
    </location>
</feature>
<dbReference type="Proteomes" id="UP000007752">
    <property type="component" value="Chromosome 11"/>
</dbReference>
<dbReference type="AlphaFoldDB" id="C7J851"/>
<reference evidence="5" key="9">
    <citation type="submission" date="2008-12" db="EMBL/GenBank/DDBJ databases">
        <title>Improved gene annotation of the rice (Oryza sativa) genomes.</title>
        <authorList>
            <person name="Wang J."/>
            <person name="Li R."/>
            <person name="Fan W."/>
            <person name="Huang Q."/>
            <person name="Zhang J."/>
            <person name="Zhou Y."/>
            <person name="Hu Y."/>
            <person name="Zi S."/>
            <person name="Li J."/>
            <person name="Ni P."/>
            <person name="Zheng H."/>
            <person name="Zhang Y."/>
            <person name="Zhao M."/>
            <person name="Hao Q."/>
            <person name="McDermott J."/>
            <person name="Samudrala R."/>
            <person name="Kristiansen K."/>
            <person name="Wong G.K.-S."/>
        </authorList>
    </citation>
    <scope>NUCLEOTIDE SEQUENCE</scope>
</reference>
<reference evidence="2" key="3">
    <citation type="submission" date="2005-04" db="EMBL/GenBank/DDBJ databases">
        <authorList>
            <person name="Buell R."/>
        </authorList>
    </citation>
    <scope>NUCLEOTIDE SEQUENCE</scope>
</reference>
<organism evidence="4 6">
    <name type="scientific">Oryza sativa subsp. japonica</name>
    <name type="common">Rice</name>
    <dbReference type="NCBI Taxonomy" id="39947"/>
    <lineage>
        <taxon>Eukaryota</taxon>
        <taxon>Viridiplantae</taxon>
        <taxon>Streptophyta</taxon>
        <taxon>Embryophyta</taxon>
        <taxon>Tracheophyta</taxon>
        <taxon>Spermatophyta</taxon>
        <taxon>Magnoliopsida</taxon>
        <taxon>Liliopsida</taxon>
        <taxon>Poales</taxon>
        <taxon>Poaceae</taxon>
        <taxon>BOP clade</taxon>
        <taxon>Oryzoideae</taxon>
        <taxon>Oryzeae</taxon>
        <taxon>Oryzinae</taxon>
        <taxon>Oryza</taxon>
        <taxon>Oryza sativa</taxon>
    </lineage>
</organism>
<feature type="signal peptide" evidence="1">
    <location>
        <begin position="1"/>
        <end position="29"/>
    </location>
</feature>
<name>C7J851_ORYSJ</name>
<evidence type="ECO:0000313" key="2">
    <source>
        <dbReference type="EMBL" id="AAX95240.1"/>
    </source>
</evidence>
<dbReference type="EMBL" id="AP008217">
    <property type="protein sequence ID" value="BAH95251.1"/>
    <property type="molecule type" value="Genomic_DNA"/>
</dbReference>
<dbReference type="EMBL" id="CM000148">
    <property type="protein sequence ID" value="EAZ18257.1"/>
    <property type="molecule type" value="Genomic_DNA"/>
</dbReference>
<dbReference type="KEGG" id="dosa:Os11g0453550"/>
<reference evidence="4" key="7">
    <citation type="journal article" date="2008" name="Nucleic Acids Res.">
        <title>The Rice Annotation Project Database (RAP-DB): 2008 update.</title>
        <authorList>
            <consortium name="The Rice Annotation Project (RAP)"/>
            <person name="Tanaka T."/>
            <person name="Antonio B.A."/>
            <person name="Kikuchi S."/>
            <person name="Matsumoto T."/>
            <person name="Nagamura Y."/>
            <person name="Numa H."/>
            <person name="Sakai H."/>
            <person name="Wu J."/>
            <person name="Itoh T."/>
            <person name="Sasaki T."/>
            <person name="Aono R."/>
            <person name="Fujii Y."/>
            <person name="Habara T."/>
            <person name="Harada E."/>
            <person name="Kanno M."/>
            <person name="Kawahara Y."/>
            <person name="Kawashima H."/>
            <person name="Kubooka H."/>
            <person name="Matsuya A."/>
            <person name="Nakaoka H."/>
            <person name="Saichi N."/>
            <person name="Sanbonmatsu R."/>
            <person name="Sato Y."/>
            <person name="Shinso Y."/>
            <person name="Suzuki M."/>
            <person name="Takeda J."/>
            <person name="Tanino M."/>
            <person name="Todokoro F."/>
            <person name="Yamaguchi K."/>
            <person name="Yamamoto N."/>
            <person name="Yamasaki C."/>
            <person name="Imanishi T."/>
            <person name="Okido T."/>
            <person name="Tada M."/>
            <person name="Ikeo K."/>
            <person name="Tateno Y."/>
            <person name="Gojobori T."/>
            <person name="Lin Y.C."/>
            <person name="Wei F.J."/>
            <person name="Hsing Y.I."/>
            <person name="Zhao Q."/>
            <person name="Han B."/>
            <person name="Kramer M.R."/>
            <person name="McCombie R.W."/>
            <person name="Lonsdale D."/>
            <person name="O'Donovan C.C."/>
            <person name="Whitfield E.J."/>
            <person name="Apweiler R."/>
            <person name="Koyanagi K.O."/>
            <person name="Khurana J.P."/>
            <person name="Raghuvanshi S."/>
            <person name="Singh N.K."/>
            <person name="Tyagi A.K."/>
            <person name="Haberer G."/>
            <person name="Fujisawa M."/>
            <person name="Hosokawa S."/>
            <person name="Ito Y."/>
            <person name="Ikawa H."/>
            <person name="Shibata M."/>
            <person name="Yamamoto M."/>
            <person name="Bruskiewich R.M."/>
            <person name="Hoen D.R."/>
            <person name="Bureau TE."/>
            <person name="Namiki N."/>
            <person name="Ohyanagi H."/>
            <person name="Sakai Y."/>
            <person name="Nobushima S."/>
            <person name="Sakata K."/>
            <person name="Barrero R.A."/>
            <person name="Sato Y."/>
            <person name="Souvorov A."/>
            <person name="Smith-White B."/>
            <person name="Tatusova T."/>
            <person name="An S."/>
            <person name="An G."/>
            <person name="OOta S."/>
            <person name="Fuks G."/>
            <person name="Messing J."/>
            <person name="Christie K.R."/>
            <person name="Lieberherr D."/>
            <person name="Kim H."/>
            <person name="Zuccolo A."/>
            <person name="Wing R.A."/>
            <person name="Nobuta K."/>
            <person name="Green P.J."/>
            <person name="Lu C."/>
            <person name="Meyers BC."/>
            <person name="Chaparro C."/>
            <person name="Piegu B."/>
            <person name="Panaud O."/>
            <person name="Echeverria M."/>
        </authorList>
    </citation>
    <scope>NUCLEOTIDE SEQUENCE</scope>
</reference>
<evidence type="ECO:0000313" key="4">
    <source>
        <dbReference type="EMBL" id="BAH95251.1"/>
    </source>
</evidence>
<dbReference type="PANTHER" id="PTHR48158">
    <property type="entry name" value="OS11G0453550 PROTEIN"/>
    <property type="match status" value="1"/>
</dbReference>
<reference evidence="4 6" key="1">
    <citation type="journal article" date="2005" name="Nature">
        <title>The map-based sequence of the rice genome.</title>
        <authorList>
            <consortium name="International rice genome sequencing project (IRGSP)"/>
            <person name="Matsumoto T."/>
            <person name="Wu J."/>
            <person name="Kanamori H."/>
            <person name="Katayose Y."/>
            <person name="Fujisawa M."/>
            <person name="Namiki N."/>
            <person name="Mizuno H."/>
            <person name="Yamamoto K."/>
            <person name="Antonio B.A."/>
            <person name="Baba T."/>
            <person name="Sakata K."/>
            <person name="Nagamura Y."/>
            <person name="Aoki H."/>
            <person name="Arikawa K."/>
            <person name="Arita K."/>
            <person name="Bito T."/>
            <person name="Chiden Y."/>
            <person name="Fujitsuka N."/>
            <person name="Fukunaka R."/>
            <person name="Hamada M."/>
            <person name="Harada C."/>
            <person name="Hayashi A."/>
            <person name="Hijishita S."/>
            <person name="Honda M."/>
            <person name="Hosokawa S."/>
            <person name="Ichikawa Y."/>
            <person name="Idonuma A."/>
            <person name="Iijima M."/>
            <person name="Ikeda M."/>
            <person name="Ikeno M."/>
            <person name="Ito K."/>
            <person name="Ito S."/>
            <person name="Ito T."/>
            <person name="Ito Y."/>
            <person name="Ito Y."/>
            <person name="Iwabuchi A."/>
            <person name="Kamiya K."/>
            <person name="Karasawa W."/>
            <person name="Kurita K."/>
            <person name="Katagiri S."/>
            <person name="Kikuta A."/>
            <person name="Kobayashi H."/>
            <person name="Kobayashi N."/>
            <person name="Machita K."/>
            <person name="Maehara T."/>
            <person name="Masukawa M."/>
            <person name="Mizubayashi T."/>
            <person name="Mukai Y."/>
            <person name="Nagasaki H."/>
            <person name="Nagata Y."/>
            <person name="Naito S."/>
            <person name="Nakashima M."/>
            <person name="Nakama Y."/>
            <person name="Nakamichi Y."/>
            <person name="Nakamura M."/>
            <person name="Meguro A."/>
            <person name="Negishi M."/>
            <person name="Ohta I."/>
            <person name="Ohta T."/>
            <person name="Okamoto M."/>
            <person name="Ono N."/>
            <person name="Saji S."/>
            <person name="Sakaguchi M."/>
            <person name="Sakai K."/>
            <person name="Shibata M."/>
            <person name="Shimokawa T."/>
            <person name="Song J."/>
            <person name="Takazaki Y."/>
            <person name="Terasawa K."/>
            <person name="Tsugane M."/>
            <person name="Tsuji K."/>
            <person name="Ueda S."/>
            <person name="Waki K."/>
            <person name="Yamagata H."/>
            <person name="Yamamoto M."/>
            <person name="Yamamoto S."/>
            <person name="Yamane H."/>
            <person name="Yoshiki S."/>
            <person name="Yoshihara R."/>
            <person name="Yukawa K."/>
            <person name="Zhong H."/>
            <person name="Yano M."/>
            <person name="Yuan Q."/>
            <person name="Ouyang S."/>
            <person name="Liu J."/>
            <person name="Jones K.M."/>
            <person name="Gansberger K."/>
            <person name="Moffat K."/>
            <person name="Hill J."/>
            <person name="Bera J."/>
            <person name="Fadrosh D."/>
            <person name="Jin S."/>
            <person name="Johri S."/>
            <person name="Kim M."/>
            <person name="Overton L."/>
            <person name="Reardon M."/>
            <person name="Tsitrin T."/>
            <person name="Vuong H."/>
            <person name="Weaver B."/>
            <person name="Ciecko A."/>
            <person name="Tallon L."/>
            <person name="Jackson J."/>
            <person name="Pai G."/>
            <person name="Aken S.V."/>
            <person name="Utterback T."/>
            <person name="Reidmuller S."/>
            <person name="Feldblyum T."/>
            <person name="Hsiao J."/>
            <person name="Zismann V."/>
            <person name="Iobst S."/>
            <person name="de Vazeille A.R."/>
            <person name="Buell C.R."/>
            <person name="Ying K."/>
            <person name="Li Y."/>
            <person name="Lu T."/>
            <person name="Huang Y."/>
            <person name="Zhao Q."/>
            <person name="Feng Q."/>
            <person name="Zhang L."/>
            <person name="Zhu J."/>
            <person name="Weng Q."/>
            <person name="Mu J."/>
            <person name="Lu Y."/>
            <person name="Fan D."/>
            <person name="Liu Y."/>
            <person name="Guan J."/>
            <person name="Zhang Y."/>
            <person name="Yu S."/>
            <person name="Liu X."/>
            <person name="Zhang Y."/>
            <person name="Hong G."/>
            <person name="Han B."/>
            <person name="Choisne N."/>
            <person name="Demange N."/>
            <person name="Orjeda G."/>
            <person name="Samain S."/>
            <person name="Cattolico L."/>
            <person name="Pelletier E."/>
            <person name="Couloux A."/>
            <person name="Segurens B."/>
            <person name="Wincker P."/>
            <person name="D'Hont A."/>
            <person name="Scarpelli C."/>
            <person name="Weissenbach J."/>
            <person name="Salanoubat M."/>
            <person name="Quetier F."/>
            <person name="Yu Y."/>
            <person name="Kim H.R."/>
            <person name="Rambo T."/>
            <person name="Currie J."/>
            <person name="Collura K."/>
            <person name="Luo M."/>
            <person name="Yang T."/>
            <person name="Ammiraju J.S.S."/>
            <person name="Engler F."/>
            <person name="Soderlund C."/>
            <person name="Wing R.A."/>
            <person name="Palmer L.E."/>
            <person name="de la Bastide M."/>
            <person name="Spiegel L."/>
            <person name="Nascimento L."/>
            <person name="Zutavern T."/>
            <person name="O'Shaughnessy A."/>
            <person name="Dike S."/>
            <person name="Dedhia N."/>
            <person name="Preston R."/>
            <person name="Balija V."/>
            <person name="McCombie W.R."/>
            <person name="Chow T."/>
            <person name="Chen H."/>
            <person name="Chung M."/>
            <person name="Chen C."/>
            <person name="Shaw J."/>
            <person name="Wu H."/>
            <person name="Hsiao K."/>
            <person name="Chao Y."/>
            <person name="Chu M."/>
            <person name="Cheng C."/>
            <person name="Hour A."/>
            <person name="Lee P."/>
            <person name="Lin S."/>
            <person name="Lin Y."/>
            <person name="Liou J."/>
            <person name="Liu S."/>
            <person name="Hsing Y."/>
            <person name="Raghuvanshi S."/>
            <person name="Mohanty A."/>
            <person name="Bharti A.K."/>
            <person name="Gaur A."/>
            <person name="Gupta V."/>
            <person name="Kumar D."/>
            <person name="Ravi V."/>
            <person name="Vij S."/>
            <person name="Kapur A."/>
            <person name="Khurana P."/>
            <person name="Khurana P."/>
            <person name="Khurana J.P."/>
            <person name="Tyagi A.K."/>
            <person name="Gaikwad K."/>
            <person name="Singh A."/>
            <person name="Dalal V."/>
            <person name="Srivastava S."/>
            <person name="Dixit A."/>
            <person name="Pal A.K."/>
            <person name="Ghazi I.A."/>
            <person name="Yadav M."/>
            <person name="Pandit A."/>
            <person name="Bhargava A."/>
            <person name="Sureshbabu K."/>
            <person name="Batra K."/>
            <person name="Sharma T.R."/>
            <person name="Mohapatra T."/>
            <person name="Singh N.K."/>
            <person name="Messing J."/>
            <person name="Nelson A.B."/>
            <person name="Fuks G."/>
            <person name="Kavchok S."/>
            <person name="Keizer G."/>
            <person name="Linton E."/>
            <person name="Llaca V."/>
            <person name="Song R."/>
            <person name="Tanyolac B."/>
            <person name="Young S."/>
            <person name="Ho-Il K."/>
            <person name="Hahn J.H."/>
            <person name="Sangsakoo G."/>
            <person name="Vanavichit A."/>
            <person name="de Mattos Luiz.A.T."/>
            <person name="Zimmer P.D."/>
            <person name="Malone G."/>
            <person name="Dellagostin O."/>
            <person name="de Oliveira A.C."/>
            <person name="Bevan M."/>
            <person name="Bancroft I."/>
            <person name="Minx P."/>
            <person name="Cordum H."/>
            <person name="Wilson R."/>
            <person name="Cheng Z."/>
            <person name="Jin W."/>
            <person name="Jiang J."/>
            <person name="Leong S.A."/>
            <person name="Iwama H."/>
            <person name="Gojobori T."/>
            <person name="Itoh T."/>
            <person name="Niimura Y."/>
            <person name="Fujii Y."/>
            <person name="Habara T."/>
            <person name="Sakai H."/>
            <person name="Sato Y."/>
            <person name="Wilson G."/>
            <person name="Kumar K."/>
            <person name="McCouch S."/>
            <person name="Juretic N."/>
            <person name="Hoen D."/>
            <person name="Wright S."/>
            <person name="Bruskiewich R."/>
            <person name="Bureau T."/>
            <person name="Miyao A."/>
            <person name="Hirochika H."/>
            <person name="Nishikawa T."/>
            <person name="Kadowaki K."/>
            <person name="Sugiura M."/>
            <person name="Burr B."/>
            <person name="Sasaki T."/>
        </authorList>
    </citation>
    <scope>NUCLEOTIDE SEQUENCE [LARGE SCALE GENOMIC DNA]</scope>
    <source>
        <strain evidence="6">cv. Nipponbare</strain>
    </source>
</reference>
<sequence length="99" mass="10967">MGKCLRPTHQEVMLFCLVLLLCSAIPAQTRDIGQTTNEIQKDMSTGVKNKNSFGELYYKPDHCVQTPGGFYCCALDQLCYPTIGLCIPECTSSKVRRGS</sequence>
<dbReference type="EMBL" id="AC146946">
    <property type="protein sequence ID" value="AAX95240.1"/>
    <property type="molecule type" value="Genomic_DNA"/>
</dbReference>
<reference evidence="5" key="2">
    <citation type="journal article" date="2005" name="PLoS Biol.">
        <title>The genomes of Oryza sativa: a history of duplications.</title>
        <authorList>
            <person name="Yu J."/>
            <person name="Wang J."/>
            <person name="Lin W."/>
            <person name="Li S."/>
            <person name="Li H."/>
            <person name="Zhou J."/>
            <person name="Ni P."/>
            <person name="Dong W."/>
            <person name="Hu S."/>
            <person name="Zeng C."/>
            <person name="Zhang J."/>
            <person name="Zhang Y."/>
            <person name="Li R."/>
            <person name="Xu Z."/>
            <person name="Li S."/>
            <person name="Li X."/>
            <person name="Zheng H."/>
            <person name="Cong L."/>
            <person name="Lin L."/>
            <person name="Yin J."/>
            <person name="Geng J."/>
            <person name="Li G."/>
            <person name="Shi J."/>
            <person name="Liu J."/>
            <person name="Lv H."/>
            <person name="Li J."/>
            <person name="Wang J."/>
            <person name="Deng Y."/>
            <person name="Ran L."/>
            <person name="Shi X."/>
            <person name="Wang X."/>
            <person name="Wu Q."/>
            <person name="Li C."/>
            <person name="Ren X."/>
            <person name="Wang J."/>
            <person name="Wang X."/>
            <person name="Li D."/>
            <person name="Liu D."/>
            <person name="Zhang X."/>
            <person name="Ji Z."/>
            <person name="Zhao W."/>
            <person name="Sun Y."/>
            <person name="Zhang Z."/>
            <person name="Bao J."/>
            <person name="Han Y."/>
            <person name="Dong L."/>
            <person name="Ji J."/>
            <person name="Chen P."/>
            <person name="Wu S."/>
            <person name="Liu J."/>
            <person name="Xiao Y."/>
            <person name="Bu D."/>
            <person name="Tan J."/>
            <person name="Yang L."/>
            <person name="Ye C."/>
            <person name="Zhang J."/>
            <person name="Xu J."/>
            <person name="Zhou Y."/>
            <person name="Yu Y."/>
            <person name="Zhang B."/>
            <person name="Zhuang S."/>
            <person name="Wei H."/>
            <person name="Liu B."/>
            <person name="Lei M."/>
            <person name="Yu H."/>
            <person name="Li Y."/>
            <person name="Xu H."/>
            <person name="Wei S."/>
            <person name="He X."/>
            <person name="Fang L."/>
            <person name="Zhang Z."/>
            <person name="Zhang Y."/>
            <person name="Huang X."/>
            <person name="Su Z."/>
            <person name="Tong W."/>
            <person name="Li J."/>
            <person name="Tong Z."/>
            <person name="Li S."/>
            <person name="Ye J."/>
            <person name="Wang L."/>
            <person name="Fang L."/>
            <person name="Lei T."/>
            <person name="Chen C."/>
            <person name="Chen H."/>
            <person name="Xu Z."/>
            <person name="Li H."/>
            <person name="Huang H."/>
            <person name="Zhang F."/>
            <person name="Xu H."/>
            <person name="Li N."/>
            <person name="Zhao C."/>
            <person name="Li S."/>
            <person name="Dong L."/>
            <person name="Huang Y."/>
            <person name="Li L."/>
            <person name="Xi Y."/>
            <person name="Qi Q."/>
            <person name="Li W."/>
            <person name="Zhang B."/>
            <person name="Hu W."/>
            <person name="Zhang Y."/>
            <person name="Tian X."/>
            <person name="Jiao Y."/>
            <person name="Liang X."/>
            <person name="Jin J."/>
            <person name="Gao L."/>
            <person name="Zheng W."/>
            <person name="Hao B."/>
            <person name="Liu S."/>
            <person name="Wang W."/>
            <person name="Yuan L."/>
            <person name="Cao M."/>
            <person name="McDermott J."/>
            <person name="Samudrala R."/>
            <person name="Wang J."/>
            <person name="Wong G.K."/>
            <person name="Yang H."/>
        </authorList>
    </citation>
    <scope>NUCLEOTIDE SEQUENCE [LARGE SCALE GENOMIC DNA]</scope>
</reference>
<dbReference type="Gramene" id="Os11t0453550-01">
    <property type="protein sequence ID" value="Os11t0453550-01"/>
    <property type="gene ID" value="Os11g0453550"/>
</dbReference>
<dbReference type="OMA" id="CYITIEK"/>
<dbReference type="PANTHER" id="PTHR48158:SF1">
    <property type="entry name" value="OS11G0453550 PROTEIN"/>
    <property type="match status" value="1"/>
</dbReference>
<keyword evidence="1" id="KW-0732">Signal</keyword>
<reference evidence="4" key="6">
    <citation type="journal article" date="2007" name="Genome Res.">
        <title>Curated Genome Annotation of Oryza sativa ssp. japonica and Comparative Genome Analysis with Arabidopsis thaliana.</title>
        <authorList>
            <consortium name="The Rice Annotation Project (RAP)"/>
            <person name="Itoh T."/>
            <person name="Tanaka T."/>
            <person name="Barrero R.A."/>
            <person name="Yamasaki C."/>
            <person name="Fujii Y."/>
            <person name="Hilton P.B."/>
            <person name="Antonio B.A."/>
            <person name="Aono H."/>
            <person name="Apweiler R."/>
            <person name="Bruskiewich R."/>
            <person name="Bureau T."/>
            <person name="Burr F."/>
            <person name="Costa de Oliveira A."/>
            <person name="Fuks G."/>
            <person name="Habara T."/>
            <person name="Haberer G."/>
            <person name="Han B."/>
            <person name="Harada E."/>
            <person name="Hiraki A.T."/>
            <person name="Hirochika H."/>
            <person name="Hoen D."/>
            <person name="Hokari H."/>
            <person name="Hosokawa S."/>
            <person name="Hsing Y."/>
            <person name="Ikawa H."/>
            <person name="Ikeo K."/>
            <person name="Imanishi T."/>
            <person name="Ito Y."/>
            <person name="Jaiswal P."/>
            <person name="Kanno M."/>
            <person name="Kawahara Y."/>
            <person name="Kawamura T."/>
            <person name="Kawashima H."/>
            <person name="Khurana J.P."/>
            <person name="Kikuchi S."/>
            <person name="Komatsu S."/>
            <person name="Koyanagi K.O."/>
            <person name="Kubooka H."/>
            <person name="Lieberherr D."/>
            <person name="Lin Y.C."/>
            <person name="Lonsdale D."/>
            <person name="Matsumoto T."/>
            <person name="Matsuya A."/>
            <person name="McCombie W.R."/>
            <person name="Messing J."/>
            <person name="Miyao A."/>
            <person name="Mulder N."/>
            <person name="Nagamura Y."/>
            <person name="Nam J."/>
            <person name="Namiki N."/>
            <person name="Numa H."/>
            <person name="Nurimoto S."/>
            <person name="O'donovan C."/>
            <person name="Ohyanagi H."/>
            <person name="Okido T."/>
            <person name="Oota S."/>
            <person name="Osato N."/>
            <person name="Palmer L.E."/>
            <person name="Quetier F."/>
            <person name="Raghuvanshi S."/>
            <person name="Saichi N."/>
            <person name="Sakai H."/>
            <person name="Sakai Y."/>
            <person name="Sakata K."/>
            <person name="Sakurai T."/>
            <person name="Sato F."/>
            <person name="Sato Y."/>
            <person name="Schoof H."/>
            <person name="Seki M."/>
            <person name="Shibata M."/>
            <person name="Shimizu Y."/>
            <person name="Shinozaki K."/>
            <person name="Shinso Y."/>
            <person name="Singh N.K."/>
            <person name="Smith-White B."/>
            <person name="Takeda J."/>
            <person name="Tanino M."/>
            <person name="Tatusova T."/>
            <person name="Thongjuea S."/>
            <person name="Todokoro F."/>
            <person name="Tsugane M."/>
            <person name="Tyagi A.K."/>
            <person name="Vanavichit A."/>
            <person name="Wang A."/>
            <person name="Wing R.A."/>
            <person name="Yamaguchi K."/>
            <person name="Yamamoto M."/>
            <person name="Yamamoto N."/>
            <person name="Yu Y."/>
            <person name="Zhang H."/>
            <person name="Zhao Q."/>
            <person name="Higo K."/>
            <person name="Burr B."/>
            <person name="Gojobori T."/>
            <person name="Sasaki T."/>
        </authorList>
    </citation>
    <scope>NUCLEOTIDE SEQUENCE</scope>
</reference>
<dbReference type="Proteomes" id="UP000000763">
    <property type="component" value="Chromosome 11"/>
</dbReference>
<accession>C7J851</accession>
<reference evidence="6" key="8">
    <citation type="journal article" date="2008" name="Nucleic Acids Res.">
        <title>The rice annotation project database (RAP-DB): 2008 update.</title>
        <authorList>
            <consortium name="The rice annotation project (RAP)"/>
        </authorList>
    </citation>
    <scope>GENOME REANNOTATION</scope>
    <source>
        <strain evidence="6">cv. Nipponbare</strain>
    </source>
</reference>
<reference evidence="4" key="4">
    <citation type="journal article" date="2006" name="Nucleic Acids Res.">
        <title>The Rice Annotation Project Database (RAP-DB): hub for Oryza sativa ssp. japonica genome information.</title>
        <authorList>
            <person name="Ohyanagi H."/>
            <person name="Tanaka T."/>
            <person name="Sakai H."/>
            <person name="Shigemoto Y."/>
            <person name="Yamaguchi K."/>
            <person name="Habara T."/>
            <person name="Fujii Y."/>
            <person name="Antonio B.A."/>
            <person name="Nagamura Y."/>
            <person name="Imanishi T."/>
            <person name="Ikeo K."/>
            <person name="Itoh T."/>
            <person name="Gojobori T."/>
            <person name="Sasaki T."/>
        </authorList>
    </citation>
    <scope>NUCLEOTIDE SEQUENCE</scope>
</reference>
<gene>
    <name evidence="3" type="ordered locus">LOC_Os11g26710</name>
    <name evidence="4" type="ordered locus">Os11g0453550</name>
    <name evidence="5" type="ORF">OsJ_33796</name>
</gene>
<dbReference type="HOGENOM" id="CLU_153463_0_0_1"/>
<evidence type="ECO:0000256" key="1">
    <source>
        <dbReference type="SAM" id="SignalP"/>
    </source>
</evidence>
<dbReference type="EMBL" id="AC145325">
    <property type="protein sequence ID" value="AAX96136.1"/>
    <property type="molecule type" value="Genomic_DNA"/>
</dbReference>
<reference evidence="2" key="5">
    <citation type="submission" date="2006-11" db="EMBL/GenBank/DDBJ databases">
        <title>.</title>
        <authorList>
            <person name="Buell C."/>
            <person name="Yuan Q."/>
            <person name="Ouyang S."/>
            <person name="Liu J."/>
            <person name="Wang A."/>
            <person name="Maiti R."/>
            <person name="Lin H."/>
            <person name="Zhu W."/>
            <person name="Hamilton J."/>
            <person name="Jones K."/>
            <person name="Tallon L."/>
            <person name="Feldblyum T."/>
            <person name="Tsitrin T."/>
            <person name="Bera J."/>
            <person name="Kim M."/>
            <person name="Jin S."/>
            <person name="Fadrosh D."/>
            <person name="Vuong H."/>
            <person name="Overton II L."/>
            <person name="Reardon M."/>
            <person name="Weaver B."/>
            <person name="Johri S."/>
            <person name="Lewis M."/>
            <person name="Utterback T."/>
            <person name="Van Aken S."/>
            <person name="Wortman J."/>
            <person name="Haas B."/>
            <person name="Koo H."/>
            <person name="Zismann V."/>
            <person name="Hsiao J."/>
            <person name="Iobst S."/>
            <person name="de Vazeilles A."/>
            <person name="White O."/>
            <person name="Salzberg S."/>
            <person name="Fraser C."/>
        </authorList>
    </citation>
    <scope>NUCLEOTIDE SEQUENCE</scope>
</reference>
<evidence type="ECO:0000313" key="3">
    <source>
        <dbReference type="EMBL" id="AAX96136.1"/>
    </source>
</evidence>
<protein>
    <submittedName>
        <fullName evidence="4">Os11g0453550 protein</fullName>
    </submittedName>
</protein>
<reference evidence="4" key="10">
    <citation type="submission" date="2009-08" db="EMBL/GenBank/DDBJ databases">
        <title>Oryza sativa nipponbare(GA3) genomic DNA, chromosome 11.</title>
        <authorList>
            <consortium name="IRGSP(International Rice Genome Sequencing Project)"/>
        </authorList>
    </citation>
    <scope>NUCLEOTIDE SEQUENCE</scope>
</reference>
<evidence type="ECO:0000313" key="5">
    <source>
        <dbReference type="EMBL" id="EAZ18257.1"/>
    </source>
</evidence>
<evidence type="ECO:0000313" key="6">
    <source>
        <dbReference type="Proteomes" id="UP000000763"/>
    </source>
</evidence>